<dbReference type="EMBL" id="JACCCC010000001">
    <property type="protein sequence ID" value="NYE47168.1"/>
    <property type="molecule type" value="Genomic_DNA"/>
</dbReference>
<reference evidence="1 2" key="1">
    <citation type="submission" date="2020-07" db="EMBL/GenBank/DDBJ databases">
        <title>Sequencing the genomes of 1000 actinobacteria strains.</title>
        <authorList>
            <person name="Klenk H.-P."/>
        </authorList>
    </citation>
    <scope>NUCLEOTIDE SEQUENCE [LARGE SCALE GENOMIC DNA]</scope>
    <source>
        <strain evidence="1 2">CXB654</strain>
    </source>
</reference>
<evidence type="ECO:0000313" key="2">
    <source>
        <dbReference type="Proteomes" id="UP000589036"/>
    </source>
</evidence>
<dbReference type="CDD" id="cd00377">
    <property type="entry name" value="ICL_PEPM"/>
    <property type="match status" value="1"/>
</dbReference>
<dbReference type="SUPFAM" id="SSF51621">
    <property type="entry name" value="Phosphoenolpyruvate/pyruvate domain"/>
    <property type="match status" value="1"/>
</dbReference>
<dbReference type="InterPro" id="IPR039556">
    <property type="entry name" value="ICL/PEPM"/>
</dbReference>
<name>A0A852TTB2_9ACTN</name>
<comment type="caution">
    <text evidence="1">The sequence shown here is derived from an EMBL/GenBank/DDBJ whole genome shotgun (WGS) entry which is preliminary data.</text>
</comment>
<accession>A0A852TTB2</accession>
<dbReference type="Pfam" id="PF13714">
    <property type="entry name" value="PEP_mutase"/>
    <property type="match status" value="1"/>
</dbReference>
<evidence type="ECO:0000313" key="1">
    <source>
        <dbReference type="EMBL" id="NYE47168.1"/>
    </source>
</evidence>
<dbReference type="InterPro" id="IPR040442">
    <property type="entry name" value="Pyrv_kinase-like_dom_sf"/>
</dbReference>
<organism evidence="1 2">
    <name type="scientific">Spinactinospora alkalitolerans</name>
    <dbReference type="NCBI Taxonomy" id="687207"/>
    <lineage>
        <taxon>Bacteria</taxon>
        <taxon>Bacillati</taxon>
        <taxon>Actinomycetota</taxon>
        <taxon>Actinomycetes</taxon>
        <taxon>Streptosporangiales</taxon>
        <taxon>Nocardiopsidaceae</taxon>
        <taxon>Spinactinospora</taxon>
    </lineage>
</organism>
<protein>
    <submittedName>
        <fullName evidence="1">2-methylisocitrate lyase-like PEP mutase family enzyme</fullName>
    </submittedName>
</protein>
<keyword evidence="1" id="KW-0456">Lyase</keyword>
<dbReference type="PANTHER" id="PTHR42905:SF5">
    <property type="entry name" value="CARBOXYVINYL-CARBOXYPHOSPHONATE PHOSPHORYLMUTASE, CHLOROPLASTIC"/>
    <property type="match status" value="1"/>
</dbReference>
<keyword evidence="2" id="KW-1185">Reference proteome</keyword>
<dbReference type="PANTHER" id="PTHR42905">
    <property type="entry name" value="PHOSPHOENOLPYRUVATE CARBOXYLASE"/>
    <property type="match status" value="1"/>
</dbReference>
<dbReference type="AlphaFoldDB" id="A0A852TTB2"/>
<dbReference type="RefSeq" id="WP_179643162.1">
    <property type="nucleotide sequence ID" value="NZ_BAAAYY010000009.1"/>
</dbReference>
<dbReference type="GO" id="GO:0016833">
    <property type="term" value="F:oxo-acid-lyase activity"/>
    <property type="evidence" value="ECO:0007669"/>
    <property type="project" value="UniProtKB-ARBA"/>
</dbReference>
<dbReference type="InterPro" id="IPR015813">
    <property type="entry name" value="Pyrv/PenolPyrv_kinase-like_dom"/>
</dbReference>
<sequence>MAHEVKECPELREAAQEPFSLADHAGLTGIGPSVSAHDRRLALRERLTAREPLVVPGVTDAMGIRLVERAGFKGAYATGAGLVNVQFGLPDLGLVGLSEVVEQVGRLTNAGGLPVIVDADTGYGGPLSAMRTVRLLERIGAAAIQLEDQEMPKRCGHFDDHRLISTGHMQAKIAAALAAREDETLVLIARTDARSAGSIDEAIQRARAYAEAGADAIFVEAPRTVEELARVGQELPEVPLIVNVVEGGKTPELTVDEYGELGFSVVLFANYLMRSAIHAGQQALVHLREKGETRSYADRIVSWQGRQELFNLPAFTRAERHYDRSWSPSSDQEGIR</sequence>
<proteinExistence type="predicted"/>
<gene>
    <name evidence="1" type="ORF">HDA32_002288</name>
</gene>
<dbReference type="Proteomes" id="UP000589036">
    <property type="component" value="Unassembled WGS sequence"/>
</dbReference>
<dbReference type="Gene3D" id="3.20.20.60">
    <property type="entry name" value="Phosphoenolpyruvate-binding domains"/>
    <property type="match status" value="1"/>
</dbReference>